<dbReference type="eggNOG" id="ENOG5032D3A">
    <property type="taxonomic scope" value="Bacteria"/>
</dbReference>
<dbReference type="EMBL" id="BAHC01000164">
    <property type="protein sequence ID" value="GAB92133.1"/>
    <property type="molecule type" value="Genomic_DNA"/>
</dbReference>
<dbReference type="Proteomes" id="UP000008363">
    <property type="component" value="Unassembled WGS sequence"/>
</dbReference>
<reference evidence="3 4" key="1">
    <citation type="submission" date="2012-08" db="EMBL/GenBank/DDBJ databases">
        <title>Whole genome shotgun sequence of Gordonia rhizosphera NBRC 16068.</title>
        <authorList>
            <person name="Takarada H."/>
            <person name="Isaki S."/>
            <person name="Hosoyama A."/>
            <person name="Tsuchikane K."/>
            <person name="Katsumata H."/>
            <person name="Baba S."/>
            <person name="Ohji S."/>
            <person name="Yamazaki S."/>
            <person name="Fujita N."/>
        </authorList>
    </citation>
    <scope>NUCLEOTIDE SEQUENCE [LARGE SCALE GENOMIC DNA]</scope>
    <source>
        <strain evidence="3 4">NBRC 16068</strain>
    </source>
</reference>
<name>K6V7C0_9ACTN</name>
<dbReference type="STRING" id="1108045.GORHZ_164_00260"/>
<sequence length="65" mass="6716">MAEGAGKYVEWGVIQISVTNLAIIAVMVVVFILALIIPFPSGHGPSAHDPSAHGTASDEDGGEDR</sequence>
<keyword evidence="2" id="KW-1133">Transmembrane helix</keyword>
<evidence type="ECO:0000313" key="4">
    <source>
        <dbReference type="Proteomes" id="UP000008363"/>
    </source>
</evidence>
<protein>
    <submittedName>
        <fullName evidence="3">Uncharacterized protein</fullName>
    </submittedName>
</protein>
<organism evidence="3 4">
    <name type="scientific">Gordonia rhizosphera NBRC 16068</name>
    <dbReference type="NCBI Taxonomy" id="1108045"/>
    <lineage>
        <taxon>Bacteria</taxon>
        <taxon>Bacillati</taxon>
        <taxon>Actinomycetota</taxon>
        <taxon>Actinomycetes</taxon>
        <taxon>Mycobacteriales</taxon>
        <taxon>Gordoniaceae</taxon>
        <taxon>Gordonia</taxon>
    </lineage>
</organism>
<keyword evidence="4" id="KW-1185">Reference proteome</keyword>
<keyword evidence="2" id="KW-0812">Transmembrane</keyword>
<dbReference type="OrthoDB" id="4331765at2"/>
<evidence type="ECO:0000313" key="3">
    <source>
        <dbReference type="EMBL" id="GAB92133.1"/>
    </source>
</evidence>
<comment type="caution">
    <text evidence="3">The sequence shown here is derived from an EMBL/GenBank/DDBJ whole genome shotgun (WGS) entry which is preliminary data.</text>
</comment>
<feature type="region of interest" description="Disordered" evidence="1">
    <location>
        <begin position="42"/>
        <end position="65"/>
    </location>
</feature>
<evidence type="ECO:0000256" key="2">
    <source>
        <dbReference type="SAM" id="Phobius"/>
    </source>
</evidence>
<proteinExistence type="predicted"/>
<keyword evidence="2" id="KW-0472">Membrane</keyword>
<accession>K6V7C0</accession>
<gene>
    <name evidence="3" type="ORF">GORHZ_164_00260</name>
</gene>
<dbReference type="AlphaFoldDB" id="K6V7C0"/>
<feature type="transmembrane region" description="Helical" evidence="2">
    <location>
        <begin position="12"/>
        <end position="37"/>
    </location>
</feature>
<evidence type="ECO:0000256" key="1">
    <source>
        <dbReference type="SAM" id="MobiDB-lite"/>
    </source>
</evidence>